<feature type="transmembrane region" description="Helical" evidence="1">
    <location>
        <begin position="608"/>
        <end position="629"/>
    </location>
</feature>
<feature type="transmembrane region" description="Helical" evidence="1">
    <location>
        <begin position="676"/>
        <end position="694"/>
    </location>
</feature>
<gene>
    <name evidence="2" type="ORF">QO014_001184</name>
</gene>
<comment type="caution">
    <text evidence="2">The sequence shown here is derived from an EMBL/GenBank/DDBJ whole genome shotgun (WGS) entry which is preliminary data.</text>
</comment>
<evidence type="ECO:0000313" key="2">
    <source>
        <dbReference type="EMBL" id="MDQ0436814.1"/>
    </source>
</evidence>
<name>A0ABU0H5M4_9HYPH</name>
<dbReference type="EMBL" id="JAUSVO010000001">
    <property type="protein sequence ID" value="MDQ0436814.1"/>
    <property type="molecule type" value="Genomic_DNA"/>
</dbReference>
<feature type="transmembrane region" description="Helical" evidence="1">
    <location>
        <begin position="193"/>
        <end position="210"/>
    </location>
</feature>
<dbReference type="Proteomes" id="UP001241603">
    <property type="component" value="Unassembled WGS sequence"/>
</dbReference>
<feature type="transmembrane region" description="Helical" evidence="1">
    <location>
        <begin position="116"/>
        <end position="133"/>
    </location>
</feature>
<organism evidence="2 3">
    <name type="scientific">Kaistia dalseonensis</name>
    <dbReference type="NCBI Taxonomy" id="410840"/>
    <lineage>
        <taxon>Bacteria</taxon>
        <taxon>Pseudomonadati</taxon>
        <taxon>Pseudomonadota</taxon>
        <taxon>Alphaproteobacteria</taxon>
        <taxon>Hyphomicrobiales</taxon>
        <taxon>Kaistiaceae</taxon>
        <taxon>Kaistia</taxon>
    </lineage>
</organism>
<keyword evidence="1" id="KW-0812">Transmembrane</keyword>
<sequence>MLNIDDGSRARATAVHILIFVVGIALKLFLAAYLPLIILPFAIHDDALFLRLGLNIANGNWLGPYNELTLAKGPGYPLFLALSHLSGMPLPLTIALFQLFAIAAACWAVLRLTRSMNVACALFVVLIINPVAYLSDFSRILRDQIYWSQSVAVFSIFAVLFLAPPSRTLHALLLGVVAGLLLGWTWLSREEGIWFAPGLLLLFLGAAVLYRPSNWSLGGPFSTTPKARSNQTREFGPGARRSILMGAAAAVLSFGLVHVLFMTANAIAYHSFIGVDFKERRFEEALGILQSVEEGPRIPLVPVSLQARRKIAAVVPSYRTVEELLAPGGVLNGWERLGCTYFPHTCGEITGGYYMWALRQAVAWSGHYGSPSDASLAFAELGAELKQACADGRLSCRKDGIGYLPPMSDEQWKVGLPASILAAVQTVSFVQAPGDVASPASISPDNDVDDFYRFWGFLNYPITPAPFGPDGPKVDRRVKLSGWFFDTSGSDWPVWAALSQAGRVIPVAVERQDSPDLIAHFGPAASRSRFAMSFDCPDVCTLFAVRPGLESLAMKLERRAGARSVQAGSAIWLVDNVDQPEPIFLRHDSTTGWPFSAAIEIRTMLSNFGMMTVPVLLGAGFLAFLLSWLTGRWSPVLIFATAGWALVAGRIVILALIDVSSFPAARAYTYCAPASYIALITAVVSIWCLLWPPVPTRPA</sequence>
<proteinExistence type="predicted"/>
<accession>A0ABU0H5M4</accession>
<feature type="transmembrane region" description="Helical" evidence="1">
    <location>
        <begin position="169"/>
        <end position="187"/>
    </location>
</feature>
<feature type="transmembrane region" description="Helical" evidence="1">
    <location>
        <begin position="145"/>
        <end position="162"/>
    </location>
</feature>
<keyword evidence="1" id="KW-0472">Membrane</keyword>
<feature type="transmembrane region" description="Helical" evidence="1">
    <location>
        <begin position="636"/>
        <end position="656"/>
    </location>
</feature>
<dbReference type="RefSeq" id="WP_266347697.1">
    <property type="nucleotide sequence ID" value="NZ_JAPKNG010000001.1"/>
</dbReference>
<keyword evidence="1" id="KW-1133">Transmembrane helix</keyword>
<protein>
    <recommendedName>
        <fullName evidence="4">Glycosyltransferase RgtA/B/C/D-like domain-containing protein</fullName>
    </recommendedName>
</protein>
<evidence type="ECO:0008006" key="4">
    <source>
        <dbReference type="Google" id="ProtNLM"/>
    </source>
</evidence>
<feature type="transmembrane region" description="Helical" evidence="1">
    <location>
        <begin position="12"/>
        <end position="43"/>
    </location>
</feature>
<feature type="transmembrane region" description="Helical" evidence="1">
    <location>
        <begin position="243"/>
        <end position="261"/>
    </location>
</feature>
<evidence type="ECO:0000256" key="1">
    <source>
        <dbReference type="SAM" id="Phobius"/>
    </source>
</evidence>
<feature type="transmembrane region" description="Helical" evidence="1">
    <location>
        <begin position="88"/>
        <end position="109"/>
    </location>
</feature>
<reference evidence="2 3" key="1">
    <citation type="submission" date="2023-07" db="EMBL/GenBank/DDBJ databases">
        <title>Genomic Encyclopedia of Type Strains, Phase IV (KMG-IV): sequencing the most valuable type-strain genomes for metagenomic binning, comparative biology and taxonomic classification.</title>
        <authorList>
            <person name="Goeker M."/>
        </authorList>
    </citation>
    <scope>NUCLEOTIDE SEQUENCE [LARGE SCALE GENOMIC DNA]</scope>
    <source>
        <strain evidence="2 3">B6-8</strain>
    </source>
</reference>
<keyword evidence="3" id="KW-1185">Reference proteome</keyword>
<evidence type="ECO:0000313" key="3">
    <source>
        <dbReference type="Proteomes" id="UP001241603"/>
    </source>
</evidence>